<dbReference type="SMART" id="SM00072">
    <property type="entry name" value="GuKc"/>
    <property type="match status" value="1"/>
</dbReference>
<evidence type="ECO:0000256" key="4">
    <source>
        <dbReference type="ARBA" id="ARBA00022741"/>
    </source>
</evidence>
<evidence type="ECO:0000256" key="1">
    <source>
        <dbReference type="ARBA" id="ARBA00005790"/>
    </source>
</evidence>
<dbReference type="FunFam" id="3.30.63.10:FF:000002">
    <property type="entry name" value="Guanylate kinase 1"/>
    <property type="match status" value="1"/>
</dbReference>
<dbReference type="GO" id="GO:0005829">
    <property type="term" value="C:cytosol"/>
    <property type="evidence" value="ECO:0007669"/>
    <property type="project" value="TreeGrafter"/>
</dbReference>
<keyword evidence="6" id="KW-0067">ATP-binding</keyword>
<reference evidence="8" key="1">
    <citation type="submission" date="2018-05" db="EMBL/GenBank/DDBJ databases">
        <authorList>
            <person name="Lanie J.A."/>
            <person name="Ng W.-L."/>
            <person name="Kazmierczak K.M."/>
            <person name="Andrzejewski T.M."/>
            <person name="Davidsen T.M."/>
            <person name="Wayne K.J."/>
            <person name="Tettelin H."/>
            <person name="Glass J.I."/>
            <person name="Rusch D."/>
            <person name="Podicherti R."/>
            <person name="Tsui H.-C.T."/>
            <person name="Winkler M.E."/>
        </authorList>
    </citation>
    <scope>NUCLEOTIDE SEQUENCE</scope>
</reference>
<dbReference type="PROSITE" id="PS50052">
    <property type="entry name" value="GUANYLATE_KINASE_2"/>
    <property type="match status" value="1"/>
</dbReference>
<protein>
    <recommendedName>
        <fullName evidence="2">guanylate kinase</fullName>
        <ecNumber evidence="2">2.7.4.8</ecNumber>
    </recommendedName>
</protein>
<evidence type="ECO:0000256" key="6">
    <source>
        <dbReference type="ARBA" id="ARBA00022840"/>
    </source>
</evidence>
<keyword evidence="4" id="KW-0547">Nucleotide-binding</keyword>
<dbReference type="EC" id="2.7.4.8" evidence="2"/>
<evidence type="ECO:0000256" key="2">
    <source>
        <dbReference type="ARBA" id="ARBA00012961"/>
    </source>
</evidence>
<name>A0A381QHL9_9ZZZZ</name>
<dbReference type="GO" id="GO:0005524">
    <property type="term" value="F:ATP binding"/>
    <property type="evidence" value="ECO:0007669"/>
    <property type="project" value="UniProtKB-KW"/>
</dbReference>
<organism evidence="8">
    <name type="scientific">marine metagenome</name>
    <dbReference type="NCBI Taxonomy" id="408172"/>
    <lineage>
        <taxon>unclassified sequences</taxon>
        <taxon>metagenomes</taxon>
        <taxon>ecological metagenomes</taxon>
    </lineage>
</organism>
<dbReference type="AlphaFoldDB" id="A0A381QHL9"/>
<dbReference type="NCBIfam" id="TIGR03263">
    <property type="entry name" value="guanyl_kin"/>
    <property type="match status" value="1"/>
</dbReference>
<feature type="domain" description="Guanylate kinase-like" evidence="7">
    <location>
        <begin position="1"/>
        <end position="165"/>
    </location>
</feature>
<accession>A0A381QHL9</accession>
<sequence>MVKHLLDQNELNLIFSISATTRKLRKDEENGKDYYYFTNEKFIEKIYNGDFLEYEEVYNGIFYGTLKNSVEDLLKNHNVIFDTDVEGGIKLKTLFKEEALAIFVKPPNINELSNRLHSRNKDSKKSIKIRLSKAKAELLKEKDFDKIIINDDLKSAKIHAYNLVREFLDN</sequence>
<gene>
    <name evidence="8" type="ORF">METZ01_LOCUS31696</name>
</gene>
<evidence type="ECO:0000313" key="8">
    <source>
        <dbReference type="EMBL" id="SUZ78842.1"/>
    </source>
</evidence>
<proteinExistence type="inferred from homology"/>
<dbReference type="InterPro" id="IPR027417">
    <property type="entry name" value="P-loop_NTPase"/>
</dbReference>
<dbReference type="Gene3D" id="3.40.50.300">
    <property type="entry name" value="P-loop containing nucleotide triphosphate hydrolases"/>
    <property type="match status" value="1"/>
</dbReference>
<keyword evidence="3" id="KW-0808">Transferase</keyword>
<dbReference type="Pfam" id="PF00625">
    <property type="entry name" value="Guanylate_kin"/>
    <property type="match status" value="1"/>
</dbReference>
<evidence type="ECO:0000256" key="3">
    <source>
        <dbReference type="ARBA" id="ARBA00022679"/>
    </source>
</evidence>
<keyword evidence="5" id="KW-0418">Kinase</keyword>
<comment type="similarity">
    <text evidence="1">Belongs to the guanylate kinase family.</text>
</comment>
<dbReference type="EMBL" id="UINC01001369">
    <property type="protein sequence ID" value="SUZ78842.1"/>
    <property type="molecule type" value="Genomic_DNA"/>
</dbReference>
<dbReference type="InterPro" id="IPR008144">
    <property type="entry name" value="Guanylate_kin-like_dom"/>
</dbReference>
<evidence type="ECO:0000259" key="7">
    <source>
        <dbReference type="PROSITE" id="PS50052"/>
    </source>
</evidence>
<dbReference type="Gene3D" id="3.30.63.10">
    <property type="entry name" value="Guanylate Kinase phosphate binding domain"/>
    <property type="match status" value="1"/>
</dbReference>
<dbReference type="InterPro" id="IPR008145">
    <property type="entry name" value="GK/Ca_channel_bsu"/>
</dbReference>
<dbReference type="SUPFAM" id="SSF52540">
    <property type="entry name" value="P-loop containing nucleoside triphosphate hydrolases"/>
    <property type="match status" value="1"/>
</dbReference>
<dbReference type="InterPro" id="IPR017665">
    <property type="entry name" value="Guanylate_kinase"/>
</dbReference>
<dbReference type="GO" id="GO:0004385">
    <property type="term" value="F:GMP kinase activity"/>
    <property type="evidence" value="ECO:0007669"/>
    <property type="project" value="UniProtKB-EC"/>
</dbReference>
<dbReference type="CDD" id="cd00071">
    <property type="entry name" value="GMPK"/>
    <property type="match status" value="1"/>
</dbReference>
<dbReference type="PANTHER" id="PTHR23117">
    <property type="entry name" value="GUANYLATE KINASE-RELATED"/>
    <property type="match status" value="1"/>
</dbReference>
<evidence type="ECO:0000256" key="5">
    <source>
        <dbReference type="ARBA" id="ARBA00022777"/>
    </source>
</evidence>
<dbReference type="PANTHER" id="PTHR23117:SF13">
    <property type="entry name" value="GUANYLATE KINASE"/>
    <property type="match status" value="1"/>
</dbReference>